<dbReference type="GO" id="GO:0000139">
    <property type="term" value="C:Golgi membrane"/>
    <property type="evidence" value="ECO:0007669"/>
    <property type="project" value="UniProtKB-SubCell"/>
</dbReference>
<comment type="subcellular location">
    <subcellularLocation>
        <location evidence="2">Golgi apparatus membrane</location>
        <topology evidence="2">Single-pass type II membrane protein</topology>
    </subcellularLocation>
</comment>
<evidence type="ECO:0000256" key="24">
    <source>
        <dbReference type="PIRSR" id="PIRSR607754-2"/>
    </source>
</evidence>
<evidence type="ECO:0000256" key="8">
    <source>
        <dbReference type="ARBA" id="ARBA00022679"/>
    </source>
</evidence>
<dbReference type="EMBL" id="BDGG01000003">
    <property type="protein sequence ID" value="GAU95850.1"/>
    <property type="molecule type" value="Genomic_DNA"/>
</dbReference>
<comment type="pathway">
    <text evidence="3">Protein modification; protein glycosylation.</text>
</comment>
<keyword evidence="15 25" id="KW-1015">Disulfide bond</keyword>
<dbReference type="GO" id="GO:0009312">
    <property type="term" value="P:oligosaccharide biosynthetic process"/>
    <property type="evidence" value="ECO:0007669"/>
    <property type="project" value="InterPro"/>
</dbReference>
<dbReference type="SUPFAM" id="SSF53448">
    <property type="entry name" value="Nucleotide-diphospho-sugar transferases"/>
    <property type="match status" value="1"/>
</dbReference>
<dbReference type="GO" id="GO:0008455">
    <property type="term" value="F:alpha-1,6-mannosylglycoprotein 2-beta-N-acetylglucosaminyltransferase activity"/>
    <property type="evidence" value="ECO:0007669"/>
    <property type="project" value="UniProtKB-EC"/>
</dbReference>
<keyword evidence="13" id="KW-0333">Golgi apparatus</keyword>
<evidence type="ECO:0000256" key="5">
    <source>
        <dbReference type="ARBA" id="ARBA00012613"/>
    </source>
</evidence>
<evidence type="ECO:0000256" key="15">
    <source>
        <dbReference type="ARBA" id="ARBA00023157"/>
    </source>
</evidence>
<evidence type="ECO:0000313" key="27">
    <source>
        <dbReference type="EMBL" id="GAU95850.1"/>
    </source>
</evidence>
<evidence type="ECO:0000256" key="4">
    <source>
        <dbReference type="ARBA" id="ARBA00011011"/>
    </source>
</evidence>
<keyword evidence="17 24" id="KW-0464">Manganese</keyword>
<feature type="binding site" evidence="24">
    <location>
        <position position="218"/>
    </location>
    <ligand>
        <name>Mn(2+)</name>
        <dbReference type="ChEBI" id="CHEBI:29035"/>
    </ligand>
</feature>
<dbReference type="OrthoDB" id="6019616at2759"/>
<dbReference type="GO" id="GO:0006487">
    <property type="term" value="P:protein N-linked glycosylation"/>
    <property type="evidence" value="ECO:0007669"/>
    <property type="project" value="TreeGrafter"/>
</dbReference>
<evidence type="ECO:0000256" key="12">
    <source>
        <dbReference type="ARBA" id="ARBA00022989"/>
    </source>
</evidence>
<feature type="binding site" evidence="24">
    <location>
        <position position="328"/>
    </location>
    <ligand>
        <name>Mn(2+)</name>
        <dbReference type="ChEBI" id="CHEBI:29035"/>
    </ligand>
</feature>
<feature type="binding site" evidence="23">
    <location>
        <begin position="99"/>
        <end position="103"/>
    </location>
    <ligand>
        <name>substrate</name>
    </ligand>
</feature>
<dbReference type="PANTHER" id="PTHR12871">
    <property type="entry name" value="BETA-1,2-N-ACETYLGLUCOSAMINYLTRANSFERASE II"/>
    <property type="match status" value="1"/>
</dbReference>
<feature type="disulfide bond" evidence="25">
    <location>
        <begin position="240"/>
        <end position="243"/>
    </location>
</feature>
<evidence type="ECO:0000256" key="9">
    <source>
        <dbReference type="ARBA" id="ARBA00022692"/>
    </source>
</evidence>
<keyword evidence="12 26" id="KW-1133">Transmembrane helix</keyword>
<keyword evidence="28" id="KW-1185">Reference proteome</keyword>
<evidence type="ECO:0000256" key="26">
    <source>
        <dbReference type="SAM" id="Phobius"/>
    </source>
</evidence>
<evidence type="ECO:0000256" key="2">
    <source>
        <dbReference type="ARBA" id="ARBA00004323"/>
    </source>
</evidence>
<evidence type="ECO:0000256" key="22">
    <source>
        <dbReference type="ARBA" id="ARBA00093257"/>
    </source>
</evidence>
<gene>
    <name evidence="27" type="primary">RvY_07395-1</name>
    <name evidence="27" type="synonym">RvY_07395.1</name>
    <name evidence="27" type="ORF">RvY_07395</name>
</gene>
<keyword evidence="8" id="KW-0808">Transferase</keyword>
<evidence type="ECO:0000256" key="3">
    <source>
        <dbReference type="ARBA" id="ARBA00004922"/>
    </source>
</evidence>
<dbReference type="Pfam" id="PF05060">
    <property type="entry name" value="MGAT2"/>
    <property type="match status" value="1"/>
</dbReference>
<evidence type="ECO:0000256" key="25">
    <source>
        <dbReference type="PIRSR" id="PIRSR607754-3"/>
    </source>
</evidence>
<comment type="cofactor">
    <cofactor evidence="1 24">
        <name>Mn(2+)</name>
        <dbReference type="ChEBI" id="CHEBI:29035"/>
    </cofactor>
</comment>
<evidence type="ECO:0000256" key="13">
    <source>
        <dbReference type="ARBA" id="ARBA00023034"/>
    </source>
</evidence>
<dbReference type="Gene3D" id="3.90.550.10">
    <property type="entry name" value="Spore Coat Polysaccharide Biosynthesis Protein SpsA, Chain A"/>
    <property type="match status" value="1"/>
</dbReference>
<evidence type="ECO:0000256" key="19">
    <source>
        <dbReference type="ARBA" id="ARBA00031203"/>
    </source>
</evidence>
<evidence type="ECO:0000256" key="18">
    <source>
        <dbReference type="ARBA" id="ARBA00029663"/>
    </source>
</evidence>
<dbReference type="STRING" id="947166.A0A1D1V4K7"/>
<dbReference type="InterPro" id="IPR029044">
    <property type="entry name" value="Nucleotide-diphossugar_trans"/>
</dbReference>
<keyword evidence="10 24" id="KW-0479">Metal-binding</keyword>
<protein>
    <recommendedName>
        <fullName evidence="6">Alpha-1,6-mannosyl-glycoprotein 2-beta-N-acetylglucosaminyltransferase</fullName>
        <ecNumber evidence="5">2.4.1.143</ecNumber>
    </recommendedName>
    <alternativeName>
        <fullName evidence="21">Beta-1,2-N-acetylglucosaminyltransferase II</fullName>
    </alternativeName>
    <alternativeName>
        <fullName evidence="20">GlcNAc-T II</fullName>
    </alternativeName>
    <alternativeName>
        <fullName evidence="19">Mannoside acetylglucosaminyltransferase 2</fullName>
    </alternativeName>
    <alternativeName>
        <fullName evidence="18">N-glycosyl-oligosaccharide-glycoprotein N-acetylglucosaminyltransferase II</fullName>
    </alternativeName>
</protein>
<comment type="similarity">
    <text evidence="4">Belongs to the glycosyltransferase 16 (GT16) protein family.</text>
</comment>
<evidence type="ECO:0000256" key="17">
    <source>
        <dbReference type="ARBA" id="ARBA00023211"/>
    </source>
</evidence>
<sequence length="421" mass="48363">MARPSWRIIGITGLIFFFAQSVILSIYRRASEIQEQMREKVEHARSIGIESLLSDAPVSAKIVKMRKRIEILNQQQVVQNTDQFGSFASQSDSPVFVVQVHDRVLYLSSLIEALGNVQGIEECLLVFSHDIISNEINAVIRNITFARVLQIYYPYTMQLFPMGYPGKDPKGVSFPKGYGRTPGLVQIKLHWVWKLTQVFRGIRELRNHTGPKIFLEDDHYVLPDALHVLRQILTMRKTSCPTCLPILGGYPTEMNLRWDLIRLSHFQSSGNNMGMVLDQSFWNTFYKCGFEFCTIDDYNWDWTLEHLNRKCFPQPLKILKVDAPRVWHVGDCGTHFRHSKFITGCRLTRLQSSLHKVRKLVEQKNASMFPGEIKQISPLQLGSPDTPAPWGGWGDPRDHDLCLAIIKDWDKDWDSASGRTS</sequence>
<keyword evidence="14 26" id="KW-0472">Membrane</keyword>
<keyword evidence="11" id="KW-0735">Signal-anchor</keyword>
<feature type="disulfide bond" evidence="25">
    <location>
        <begin position="288"/>
        <end position="311"/>
    </location>
</feature>
<dbReference type="AlphaFoldDB" id="A0A1D1V4K7"/>
<evidence type="ECO:0000256" key="23">
    <source>
        <dbReference type="PIRSR" id="PIRSR607754-1"/>
    </source>
</evidence>
<feature type="binding site" evidence="23">
    <location>
        <position position="130"/>
    </location>
    <ligand>
        <name>substrate</name>
    </ligand>
</feature>
<evidence type="ECO:0000256" key="7">
    <source>
        <dbReference type="ARBA" id="ARBA00022676"/>
    </source>
</evidence>
<keyword evidence="7" id="KW-0328">Glycosyltransferase</keyword>
<evidence type="ECO:0000256" key="14">
    <source>
        <dbReference type="ARBA" id="ARBA00023136"/>
    </source>
</evidence>
<accession>A0A1D1V4K7</accession>
<dbReference type="InterPro" id="IPR007754">
    <property type="entry name" value="GlcNAc_II"/>
</dbReference>
<proteinExistence type="inferred from homology"/>
<keyword evidence="9 26" id="KW-0812">Transmembrane</keyword>
<evidence type="ECO:0000256" key="20">
    <source>
        <dbReference type="ARBA" id="ARBA00032552"/>
    </source>
</evidence>
<reference evidence="27 28" key="1">
    <citation type="journal article" date="2016" name="Nat. Commun.">
        <title>Extremotolerant tardigrade genome and improved radiotolerance of human cultured cells by tardigrade-unique protein.</title>
        <authorList>
            <person name="Hashimoto T."/>
            <person name="Horikawa D.D."/>
            <person name="Saito Y."/>
            <person name="Kuwahara H."/>
            <person name="Kozuka-Hata H."/>
            <person name="Shin-I T."/>
            <person name="Minakuchi Y."/>
            <person name="Ohishi K."/>
            <person name="Motoyama A."/>
            <person name="Aizu T."/>
            <person name="Enomoto A."/>
            <person name="Kondo K."/>
            <person name="Tanaka S."/>
            <person name="Hara Y."/>
            <person name="Koshikawa S."/>
            <person name="Sagara H."/>
            <person name="Miura T."/>
            <person name="Yokobori S."/>
            <person name="Miyagawa K."/>
            <person name="Suzuki Y."/>
            <person name="Kubo T."/>
            <person name="Oyama M."/>
            <person name="Kohara Y."/>
            <person name="Fujiyama A."/>
            <person name="Arakawa K."/>
            <person name="Katayama T."/>
            <person name="Toyoda A."/>
            <person name="Kunieda T."/>
        </authorList>
    </citation>
    <scope>NUCLEOTIDE SEQUENCE [LARGE SCALE GENOMIC DNA]</scope>
    <source>
        <strain evidence="27 28">YOKOZUNA-1</strain>
    </source>
</reference>
<dbReference type="PANTHER" id="PTHR12871:SF0">
    <property type="entry name" value="ALPHA-1,6-MANNOSYL-GLYCOPROTEIN 2-BETA-N-ACETYLGLUCOSAMINYLTRANSFERASE"/>
    <property type="match status" value="1"/>
</dbReference>
<comment type="caution">
    <text evidence="27">The sequence shown here is derived from an EMBL/GenBank/DDBJ whole genome shotgun (WGS) entry which is preliminary data.</text>
</comment>
<comment type="catalytic activity">
    <reaction evidence="22">
        <text>an N(4)-{beta-D-GlcNAc-(1-&gt;2)-alpha-D-Man-(1-&gt;3)-[alpha-D-Man-(1-&gt;6)]-beta-D-Man-(1-&gt;4)-beta-D-GlcNAc-(1-&gt;4)-beta-D-GlcNAc}-L-asparaginyl-[protein] + UDP-N-acetyl-alpha-D-glucosamine = N(4)-{beta-D-GlcNAc-(1-&gt;2)-alpha-D-Man-(1-&gt;3)-[beta-D-GlcNAc-(1-&gt;2)-alpha-D-Man-(1-&gt;6)]-beta-D-Man-(1-&gt;4)-beta-D-GlcNAc-(1-&gt;4)-beta-D-GlcNAc}-L-asparaginyl-[protein] + UDP + H(+)</text>
        <dbReference type="Rhea" id="RHEA:12941"/>
        <dbReference type="Rhea" id="RHEA-COMP:13526"/>
        <dbReference type="Rhea" id="RHEA-COMP:14369"/>
        <dbReference type="ChEBI" id="CHEBI:15378"/>
        <dbReference type="ChEBI" id="CHEBI:57705"/>
        <dbReference type="ChEBI" id="CHEBI:58223"/>
        <dbReference type="ChEBI" id="CHEBI:60615"/>
        <dbReference type="ChEBI" id="CHEBI:60651"/>
        <dbReference type="EC" id="2.4.1.143"/>
    </reaction>
</comment>
<evidence type="ECO:0000256" key="11">
    <source>
        <dbReference type="ARBA" id="ARBA00022968"/>
    </source>
</evidence>
<dbReference type="GO" id="GO:0005795">
    <property type="term" value="C:Golgi stack"/>
    <property type="evidence" value="ECO:0007669"/>
    <property type="project" value="InterPro"/>
</dbReference>
<dbReference type="EC" id="2.4.1.143" evidence="5"/>
<dbReference type="Proteomes" id="UP000186922">
    <property type="component" value="Unassembled WGS sequence"/>
</dbReference>
<feature type="disulfide bond" evidence="25">
    <location>
        <begin position="332"/>
        <end position="345"/>
    </location>
</feature>
<feature type="transmembrane region" description="Helical" evidence="26">
    <location>
        <begin position="6"/>
        <end position="27"/>
    </location>
</feature>
<dbReference type="UniPathway" id="UPA00378"/>
<organism evidence="27 28">
    <name type="scientific">Ramazzottius varieornatus</name>
    <name type="common">Water bear</name>
    <name type="synonym">Tardigrade</name>
    <dbReference type="NCBI Taxonomy" id="947166"/>
    <lineage>
        <taxon>Eukaryota</taxon>
        <taxon>Metazoa</taxon>
        <taxon>Ecdysozoa</taxon>
        <taxon>Tardigrada</taxon>
        <taxon>Eutardigrada</taxon>
        <taxon>Parachela</taxon>
        <taxon>Hypsibioidea</taxon>
        <taxon>Ramazzottiidae</taxon>
        <taxon>Ramazzottius</taxon>
    </lineage>
</organism>
<dbReference type="GO" id="GO:0046872">
    <property type="term" value="F:metal ion binding"/>
    <property type="evidence" value="ECO:0007669"/>
    <property type="project" value="UniProtKB-KW"/>
</dbReference>
<evidence type="ECO:0000313" key="28">
    <source>
        <dbReference type="Proteomes" id="UP000186922"/>
    </source>
</evidence>
<keyword evidence="16" id="KW-0325">Glycoprotein</keyword>
<evidence type="ECO:0000256" key="6">
    <source>
        <dbReference type="ARBA" id="ARBA00014817"/>
    </source>
</evidence>
<name>A0A1D1V4K7_RAMVA</name>
<evidence type="ECO:0000256" key="21">
    <source>
        <dbReference type="ARBA" id="ARBA00032915"/>
    </source>
</evidence>
<evidence type="ECO:0000256" key="10">
    <source>
        <dbReference type="ARBA" id="ARBA00022723"/>
    </source>
</evidence>
<feature type="disulfide bond" evidence="25">
    <location>
        <begin position="293"/>
        <end position="402"/>
    </location>
</feature>
<evidence type="ECO:0000256" key="16">
    <source>
        <dbReference type="ARBA" id="ARBA00023180"/>
    </source>
</evidence>
<feature type="binding site" evidence="23">
    <location>
        <begin position="186"/>
        <end position="190"/>
    </location>
    <ligand>
        <name>substrate</name>
    </ligand>
</feature>
<evidence type="ECO:0000256" key="1">
    <source>
        <dbReference type="ARBA" id="ARBA00001936"/>
    </source>
</evidence>